<organism evidence="1 2">
    <name type="scientific">Clonorchis sinensis</name>
    <name type="common">Chinese liver fluke</name>
    <dbReference type="NCBI Taxonomy" id="79923"/>
    <lineage>
        <taxon>Eukaryota</taxon>
        <taxon>Metazoa</taxon>
        <taxon>Spiralia</taxon>
        <taxon>Lophotrochozoa</taxon>
        <taxon>Platyhelminthes</taxon>
        <taxon>Trematoda</taxon>
        <taxon>Digenea</taxon>
        <taxon>Opisthorchiida</taxon>
        <taxon>Opisthorchiata</taxon>
        <taxon>Opisthorchiidae</taxon>
        <taxon>Clonorchis</taxon>
    </lineage>
</organism>
<dbReference type="EMBL" id="NIRI02000076">
    <property type="protein sequence ID" value="KAG5442469.1"/>
    <property type="molecule type" value="Genomic_DNA"/>
</dbReference>
<evidence type="ECO:0000313" key="2">
    <source>
        <dbReference type="Proteomes" id="UP000286415"/>
    </source>
</evidence>
<reference evidence="1 2" key="2">
    <citation type="journal article" date="2021" name="Genomics">
        <title>High-quality reference genome for Clonorchis sinensis.</title>
        <authorList>
            <person name="Young N.D."/>
            <person name="Stroehlein A.J."/>
            <person name="Kinkar L."/>
            <person name="Wang T."/>
            <person name="Sohn W.M."/>
            <person name="Chang B.C.H."/>
            <person name="Kaur P."/>
            <person name="Weisz D."/>
            <person name="Dudchenko O."/>
            <person name="Aiden E.L."/>
            <person name="Korhonen P.K."/>
            <person name="Gasser R.B."/>
        </authorList>
    </citation>
    <scope>NUCLEOTIDE SEQUENCE [LARGE SCALE GENOMIC DNA]</scope>
    <source>
        <strain evidence="1">Cs-k2</strain>
    </source>
</reference>
<comment type="caution">
    <text evidence="1">The sequence shown here is derived from an EMBL/GenBank/DDBJ whole genome shotgun (WGS) entry which is preliminary data.</text>
</comment>
<dbReference type="AlphaFoldDB" id="A0A419Q9D9"/>
<sequence length="63" mass="7190">MRRPCAAHSVARNHHKRKIQLGSRLTWNPAESLVCNVFKQLNVLHQADSCFGWCGIRNIAIHV</sequence>
<proteinExistence type="predicted"/>
<protein>
    <submittedName>
        <fullName evidence="1">Uncharacterized protein</fullName>
    </submittedName>
</protein>
<evidence type="ECO:0000313" key="1">
    <source>
        <dbReference type="EMBL" id="KAG5442469.1"/>
    </source>
</evidence>
<gene>
    <name evidence="1" type="ORF">CSKR_110700</name>
</gene>
<dbReference type="InParanoid" id="A0A419Q9D9"/>
<dbReference type="Proteomes" id="UP000286415">
    <property type="component" value="Unassembled WGS sequence"/>
</dbReference>
<reference evidence="1 2" key="1">
    <citation type="journal article" date="2018" name="Biotechnol. Adv.">
        <title>Improved genomic resources and new bioinformatic workflow for the carcinogenic parasite Clonorchis sinensis: Biotechnological implications.</title>
        <authorList>
            <person name="Wang D."/>
            <person name="Korhonen P.K."/>
            <person name="Gasser R.B."/>
            <person name="Young N.D."/>
        </authorList>
    </citation>
    <scope>NUCLEOTIDE SEQUENCE [LARGE SCALE GENOMIC DNA]</scope>
    <source>
        <strain evidence="1">Cs-k2</strain>
    </source>
</reference>
<name>A0A419Q9D9_CLOSI</name>
<keyword evidence="2" id="KW-1185">Reference proteome</keyword>
<accession>A0A419Q9D9</accession>